<keyword evidence="7 12" id="KW-0662">Pyridine nucleotide biosynthesis</keyword>
<protein>
    <recommendedName>
        <fullName evidence="5 11">L-aspartate oxidase</fullName>
        <ecNumber evidence="4 11">1.4.3.16</ecNumber>
    </recommendedName>
</protein>
<organism evidence="15 16">
    <name type="scientific">Candidatus Dehalogenimonas loeffleri</name>
    <dbReference type="NCBI Taxonomy" id="3127115"/>
    <lineage>
        <taxon>Bacteria</taxon>
        <taxon>Bacillati</taxon>
        <taxon>Chloroflexota</taxon>
        <taxon>Dehalococcoidia</taxon>
        <taxon>Dehalococcoidales</taxon>
        <taxon>Dehalococcoidaceae</taxon>
        <taxon>Dehalogenimonas</taxon>
    </lineage>
</organism>
<evidence type="ECO:0000256" key="1">
    <source>
        <dbReference type="ARBA" id="ARBA00001974"/>
    </source>
</evidence>
<evidence type="ECO:0000256" key="4">
    <source>
        <dbReference type="ARBA" id="ARBA00012173"/>
    </source>
</evidence>
<evidence type="ECO:0000256" key="2">
    <source>
        <dbReference type="ARBA" id="ARBA00004950"/>
    </source>
</evidence>
<comment type="cofactor">
    <cofactor evidence="1 12">
        <name>FAD</name>
        <dbReference type="ChEBI" id="CHEBI:57692"/>
    </cofactor>
</comment>
<evidence type="ECO:0000256" key="7">
    <source>
        <dbReference type="ARBA" id="ARBA00022642"/>
    </source>
</evidence>
<dbReference type="InterPro" id="IPR027477">
    <property type="entry name" value="Succ_DH/fumarate_Rdtase_cat_sf"/>
</dbReference>
<keyword evidence="8 12" id="KW-0274">FAD</keyword>
<evidence type="ECO:0000256" key="8">
    <source>
        <dbReference type="ARBA" id="ARBA00022827"/>
    </source>
</evidence>
<dbReference type="PANTHER" id="PTHR42716">
    <property type="entry name" value="L-ASPARTATE OXIDASE"/>
    <property type="match status" value="1"/>
</dbReference>
<comment type="subcellular location">
    <subcellularLocation>
        <location evidence="12">Cytoplasm</location>
    </subcellularLocation>
</comment>
<evidence type="ECO:0000256" key="5">
    <source>
        <dbReference type="ARBA" id="ARBA00021901"/>
    </source>
</evidence>
<dbReference type="Pfam" id="PF02910">
    <property type="entry name" value="Succ_DH_flav_C"/>
    <property type="match status" value="1"/>
</dbReference>
<accession>A0ABZ2J608</accession>
<dbReference type="Proteomes" id="UP001375370">
    <property type="component" value="Chromosome"/>
</dbReference>
<dbReference type="InterPro" id="IPR015939">
    <property type="entry name" value="Fum_Rdtase/Succ_DH_flav-like_C"/>
</dbReference>
<keyword evidence="6 12" id="KW-0285">Flavoprotein</keyword>
<evidence type="ECO:0000256" key="9">
    <source>
        <dbReference type="ARBA" id="ARBA00023002"/>
    </source>
</evidence>
<sequence length="524" mass="56233">MEAELAVYDYIIVGSGIAGLYSSLLASRHGSVLIVTKGTIEECNTRYAQGGIAAAIGAGDSAELHFKDTMNAGAGLSEEAAVRILVREAALGIKDLIELGVPFDTVEGEVALTLEAAHSMPRILHAGGDATGRHIEETLSAGVRAAGIPILEHCLVTSIKQIGGRVCGVETLSSLNGGSERQAYSCRFLIMATGGAGQLFSLTTNPDIATGDGVALAYQAGADIKDMEFFQFHPTALKIPGAPPFLISESVRGEGGLLRSADGRRFMADYTPQAELAPRDIVSRAIVSEMSRTGADHVYLDVTHLPATLVLTRFPQIYRHCLANKLDITRDLIPVAPAAHYMIGGIRVNTWGASSLAGLYAAGEVACTGVHGANRLASNSLLEVLVFARRIVKHSTEADSEPLPPASDSRRLADIVPHRVLSLPNRVDIQELLWQSAGILRDCIGLAEAAEKLGGWDALVQRSTFNSRDDYELANLIITGRLLVEAALYRTESRGAHYRTDYPEPDGRWRRHIIFNTHKQEGNI</sequence>
<name>A0ABZ2J608_9CHLR</name>
<comment type="function">
    <text evidence="12">Catalyzes the oxidation of L-aspartate to iminoaspartate.</text>
</comment>
<reference evidence="15 16" key="1">
    <citation type="submission" date="2024-03" db="EMBL/GenBank/DDBJ databases">
        <title>A Dehalogenimonas Isolated from Estuarine Sediments Dihaloeliminates Chlorinated Alkanes.</title>
        <authorList>
            <person name="Yang Y."/>
            <person name="Wang H."/>
        </authorList>
    </citation>
    <scope>NUCLEOTIDE SEQUENCE [LARGE SCALE GENOMIC DNA]</scope>
    <source>
        <strain evidence="15 16">W</strain>
    </source>
</reference>
<evidence type="ECO:0000256" key="6">
    <source>
        <dbReference type="ARBA" id="ARBA00022630"/>
    </source>
</evidence>
<evidence type="ECO:0000256" key="3">
    <source>
        <dbReference type="ARBA" id="ARBA00008562"/>
    </source>
</evidence>
<dbReference type="InterPro" id="IPR037099">
    <property type="entry name" value="Fum_R/Succ_DH_flav-like_C_sf"/>
</dbReference>
<evidence type="ECO:0000313" key="15">
    <source>
        <dbReference type="EMBL" id="WWX25708.1"/>
    </source>
</evidence>
<dbReference type="RefSeq" id="WP_338738143.1">
    <property type="nucleotide sequence ID" value="NZ_CP146612.1"/>
</dbReference>
<evidence type="ECO:0000313" key="16">
    <source>
        <dbReference type="Proteomes" id="UP001375370"/>
    </source>
</evidence>
<dbReference type="Gene3D" id="1.20.58.100">
    <property type="entry name" value="Fumarate reductase/succinate dehydrogenase flavoprotein-like, C-terminal domain"/>
    <property type="match status" value="1"/>
</dbReference>
<dbReference type="Gene3D" id="3.90.700.10">
    <property type="entry name" value="Succinate dehydrogenase/fumarate reductase flavoprotein, catalytic domain"/>
    <property type="match status" value="1"/>
</dbReference>
<comment type="similarity">
    <text evidence="3 12">Belongs to the FAD-dependent oxidoreductase 2 family. NadB subfamily.</text>
</comment>
<dbReference type="PANTHER" id="PTHR42716:SF2">
    <property type="entry name" value="L-ASPARTATE OXIDASE, CHLOROPLASTIC"/>
    <property type="match status" value="1"/>
</dbReference>
<evidence type="ECO:0000259" key="13">
    <source>
        <dbReference type="Pfam" id="PF00890"/>
    </source>
</evidence>
<dbReference type="InterPro" id="IPR003953">
    <property type="entry name" value="FAD-dep_OxRdtase_2_FAD-bd"/>
</dbReference>
<dbReference type="NCBIfam" id="TIGR00551">
    <property type="entry name" value="nadB"/>
    <property type="match status" value="1"/>
</dbReference>
<feature type="domain" description="Fumarate reductase/succinate dehydrogenase flavoprotein-like C-terminal" evidence="14">
    <location>
        <begin position="428"/>
        <end position="520"/>
    </location>
</feature>
<dbReference type="InterPro" id="IPR005288">
    <property type="entry name" value="NadB"/>
</dbReference>
<feature type="domain" description="FAD-dependent oxidoreductase 2 FAD-binding" evidence="13">
    <location>
        <begin position="9"/>
        <end position="381"/>
    </location>
</feature>
<gene>
    <name evidence="15" type="primary">nadB</name>
    <name evidence="15" type="ORF">V8247_01695</name>
</gene>
<keyword evidence="9 12" id="KW-0560">Oxidoreductase</keyword>
<evidence type="ECO:0000256" key="10">
    <source>
        <dbReference type="ARBA" id="ARBA00048305"/>
    </source>
</evidence>
<dbReference type="SUPFAM" id="SSF56425">
    <property type="entry name" value="Succinate dehydrogenase/fumarate reductase flavoprotein, catalytic domain"/>
    <property type="match status" value="1"/>
</dbReference>
<dbReference type="EMBL" id="CP146612">
    <property type="protein sequence ID" value="WWX25708.1"/>
    <property type="molecule type" value="Genomic_DNA"/>
</dbReference>
<keyword evidence="16" id="KW-1185">Reference proteome</keyword>
<dbReference type="Gene3D" id="3.50.50.60">
    <property type="entry name" value="FAD/NAD(P)-binding domain"/>
    <property type="match status" value="1"/>
</dbReference>
<proteinExistence type="inferred from homology"/>
<evidence type="ECO:0000259" key="14">
    <source>
        <dbReference type="Pfam" id="PF02910"/>
    </source>
</evidence>
<dbReference type="EC" id="1.4.3.16" evidence="4 11"/>
<evidence type="ECO:0000256" key="12">
    <source>
        <dbReference type="RuleBase" id="RU362049"/>
    </source>
</evidence>
<dbReference type="Pfam" id="PF00890">
    <property type="entry name" value="FAD_binding_2"/>
    <property type="match status" value="1"/>
</dbReference>
<evidence type="ECO:0000256" key="11">
    <source>
        <dbReference type="NCBIfam" id="TIGR00551"/>
    </source>
</evidence>
<dbReference type="SUPFAM" id="SSF46977">
    <property type="entry name" value="Succinate dehydrogenase/fumarate reductase flavoprotein C-terminal domain"/>
    <property type="match status" value="1"/>
</dbReference>
<dbReference type="GO" id="GO:0008734">
    <property type="term" value="F:L-aspartate oxidase activity"/>
    <property type="evidence" value="ECO:0007669"/>
    <property type="project" value="UniProtKB-EC"/>
</dbReference>
<comment type="pathway">
    <text evidence="2 12">Cofactor biosynthesis; NAD(+) biosynthesis; iminoaspartate from L-aspartate (oxidase route): step 1/1.</text>
</comment>
<dbReference type="PRINTS" id="PR00368">
    <property type="entry name" value="FADPNR"/>
</dbReference>
<dbReference type="InterPro" id="IPR036188">
    <property type="entry name" value="FAD/NAD-bd_sf"/>
</dbReference>
<comment type="catalytic activity">
    <reaction evidence="10">
        <text>L-aspartate + O2 = iminosuccinate + H2O2</text>
        <dbReference type="Rhea" id="RHEA:25876"/>
        <dbReference type="ChEBI" id="CHEBI:15379"/>
        <dbReference type="ChEBI" id="CHEBI:16240"/>
        <dbReference type="ChEBI" id="CHEBI:29991"/>
        <dbReference type="ChEBI" id="CHEBI:77875"/>
        <dbReference type="EC" id="1.4.3.16"/>
    </reaction>
    <physiologicalReaction direction="left-to-right" evidence="10">
        <dbReference type="Rhea" id="RHEA:25877"/>
    </physiologicalReaction>
</comment>
<dbReference type="SUPFAM" id="SSF51905">
    <property type="entry name" value="FAD/NAD(P)-binding domain"/>
    <property type="match status" value="1"/>
</dbReference>